<dbReference type="InterPro" id="IPR029753">
    <property type="entry name" value="D-isomer_DH_CS"/>
</dbReference>
<dbReference type="AlphaFoldDB" id="A0A6B0SPG4"/>
<dbReference type="GO" id="GO:0016491">
    <property type="term" value="F:oxidoreductase activity"/>
    <property type="evidence" value="ECO:0007669"/>
    <property type="project" value="UniProtKB-KW"/>
</dbReference>
<evidence type="ECO:0000313" key="5">
    <source>
        <dbReference type="Proteomes" id="UP000471521"/>
    </source>
</evidence>
<dbReference type="PANTHER" id="PTHR43333">
    <property type="entry name" value="2-HACID_DH_C DOMAIN-CONTAINING PROTEIN"/>
    <property type="match status" value="1"/>
</dbReference>
<dbReference type="Proteomes" id="UP000471521">
    <property type="component" value="Unassembled WGS sequence"/>
</dbReference>
<dbReference type="NCBIfam" id="NF041369">
    <property type="entry name" value="Dhydh_Halo"/>
    <property type="match status" value="1"/>
</dbReference>
<evidence type="ECO:0000259" key="3">
    <source>
        <dbReference type="Pfam" id="PF02826"/>
    </source>
</evidence>
<proteinExistence type="predicted"/>
<name>A0A6B0SPG4_9EURY</name>
<sequence>MAVERIGVHESTAIDFPFEVFADEFADLDPALVPIRDDPGAGADPASCDAFVTFTHQPQLLDADPEWIHTTLAGVEAFPLDEYESRDVVLTNSTGLHGDSVGDTALGLMLLLARRLHDFVANQQQHRWAFPDWDEGFTLPGERVCVVGLGTVGSAVAKRCSALEMDVAGVQRSDDSVAGVDEQFHPDDLSAAIADARFVVLCVPLTDATERLLGAAAFETMRDDAYLVNVARGEVVDQDALVDALRDETIAGAALDVFEEEPLPEDSPLWDFDDVVVTPHAAVANRDFYLDVADLVRENLQRLEAGEEPDNRVV</sequence>
<dbReference type="InterPro" id="IPR036291">
    <property type="entry name" value="NAD(P)-bd_dom_sf"/>
</dbReference>
<organism evidence="4 5">
    <name type="scientific">Halobacterium bonnevillei</name>
    <dbReference type="NCBI Taxonomy" id="2692200"/>
    <lineage>
        <taxon>Archaea</taxon>
        <taxon>Methanobacteriati</taxon>
        <taxon>Methanobacteriota</taxon>
        <taxon>Stenosarchaea group</taxon>
        <taxon>Halobacteria</taxon>
        <taxon>Halobacteriales</taxon>
        <taxon>Halobacteriaceae</taxon>
        <taxon>Halobacterium</taxon>
    </lineage>
</organism>
<gene>
    <name evidence="4" type="ORF">GRX66_08915</name>
</gene>
<evidence type="ECO:0000256" key="2">
    <source>
        <dbReference type="ARBA" id="ARBA00023027"/>
    </source>
</evidence>
<dbReference type="SUPFAM" id="SSF51735">
    <property type="entry name" value="NAD(P)-binding Rossmann-fold domains"/>
    <property type="match status" value="1"/>
</dbReference>
<dbReference type="SUPFAM" id="SSF52283">
    <property type="entry name" value="Formate/glycerate dehydrogenase catalytic domain-like"/>
    <property type="match status" value="1"/>
</dbReference>
<keyword evidence="5" id="KW-1185">Reference proteome</keyword>
<dbReference type="InterPro" id="IPR054891">
    <property type="entry name" value="Dhydh_Halo"/>
</dbReference>
<dbReference type="EMBL" id="WUUU01000058">
    <property type="protein sequence ID" value="MXR20720.1"/>
    <property type="molecule type" value="Genomic_DNA"/>
</dbReference>
<keyword evidence="2" id="KW-0520">NAD</keyword>
<accession>A0A6B0SPG4</accession>
<dbReference type="InterPro" id="IPR006140">
    <property type="entry name" value="D-isomer_DH_NAD-bd"/>
</dbReference>
<feature type="domain" description="D-isomer specific 2-hydroxyacid dehydrogenase NAD-binding" evidence="3">
    <location>
        <begin position="106"/>
        <end position="282"/>
    </location>
</feature>
<evidence type="ECO:0000313" key="4">
    <source>
        <dbReference type="EMBL" id="MXR20720.1"/>
    </source>
</evidence>
<dbReference type="OrthoDB" id="162251at2157"/>
<reference evidence="4 5" key="1">
    <citation type="submission" date="2019-12" db="EMBL/GenBank/DDBJ databases">
        <title>Isolation and characterization of three novel carbon monoxide-oxidizing members of Halobacteria from salione crusts and soils.</title>
        <authorList>
            <person name="Myers M.R."/>
            <person name="King G.M."/>
        </authorList>
    </citation>
    <scope>NUCLEOTIDE SEQUENCE [LARGE SCALE GENOMIC DNA]</scope>
    <source>
        <strain evidence="4 5">PCN9</strain>
    </source>
</reference>
<dbReference type="CDD" id="cd05300">
    <property type="entry name" value="2-Hacid_dh_1"/>
    <property type="match status" value="1"/>
</dbReference>
<evidence type="ECO:0000256" key="1">
    <source>
        <dbReference type="ARBA" id="ARBA00023002"/>
    </source>
</evidence>
<comment type="caution">
    <text evidence="4">The sequence shown here is derived from an EMBL/GenBank/DDBJ whole genome shotgun (WGS) entry which is preliminary data.</text>
</comment>
<dbReference type="Gene3D" id="3.40.50.720">
    <property type="entry name" value="NAD(P)-binding Rossmann-like Domain"/>
    <property type="match status" value="2"/>
</dbReference>
<dbReference type="GO" id="GO:0051287">
    <property type="term" value="F:NAD binding"/>
    <property type="evidence" value="ECO:0007669"/>
    <property type="project" value="InterPro"/>
</dbReference>
<keyword evidence="1" id="KW-0560">Oxidoreductase</keyword>
<protein>
    <submittedName>
        <fullName evidence="4">NAD(P)-binding domain-containing protein</fullName>
    </submittedName>
</protein>
<dbReference type="PANTHER" id="PTHR43333:SF1">
    <property type="entry name" value="D-ISOMER SPECIFIC 2-HYDROXYACID DEHYDROGENASE NAD-BINDING DOMAIN-CONTAINING PROTEIN"/>
    <property type="match status" value="1"/>
</dbReference>
<dbReference type="RefSeq" id="WP_159526247.1">
    <property type="nucleotide sequence ID" value="NZ_WUUU01000058.1"/>
</dbReference>
<dbReference type="Pfam" id="PF02826">
    <property type="entry name" value="2-Hacid_dh_C"/>
    <property type="match status" value="1"/>
</dbReference>
<dbReference type="PROSITE" id="PS00671">
    <property type="entry name" value="D_2_HYDROXYACID_DH_3"/>
    <property type="match status" value="1"/>
</dbReference>